<dbReference type="SUPFAM" id="SSF52047">
    <property type="entry name" value="RNI-like"/>
    <property type="match status" value="1"/>
</dbReference>
<keyword evidence="2" id="KW-1185">Reference proteome</keyword>
<dbReference type="EMBL" id="LDEV01002188">
    <property type="protein sequence ID" value="KLJ09992.1"/>
    <property type="molecule type" value="Genomic_DNA"/>
</dbReference>
<reference evidence="2" key="1">
    <citation type="journal article" date="2015" name="PLoS Genet.">
        <title>The dynamic genome and transcriptome of the human fungal pathogen Blastomyces and close relative Emmonsia.</title>
        <authorList>
            <person name="Munoz J.F."/>
            <person name="Gauthier G.M."/>
            <person name="Desjardins C.A."/>
            <person name="Gallo J.E."/>
            <person name="Holder J."/>
            <person name="Sullivan T.D."/>
            <person name="Marty A.J."/>
            <person name="Carmen J.C."/>
            <person name="Chen Z."/>
            <person name="Ding L."/>
            <person name="Gujja S."/>
            <person name="Magrini V."/>
            <person name="Misas E."/>
            <person name="Mitreva M."/>
            <person name="Priest M."/>
            <person name="Saif S."/>
            <person name="Whiston E.A."/>
            <person name="Young S."/>
            <person name="Zeng Q."/>
            <person name="Goldman W.E."/>
            <person name="Mardis E.R."/>
            <person name="Taylor J.W."/>
            <person name="McEwen J.G."/>
            <person name="Clay O.K."/>
            <person name="Klein B.S."/>
            <person name="Cuomo C.A."/>
        </authorList>
    </citation>
    <scope>NUCLEOTIDE SEQUENCE [LARGE SCALE GENOMIC DNA]</scope>
    <source>
        <strain evidence="2">UAMH 139</strain>
    </source>
</reference>
<comment type="caution">
    <text evidence="1">The sequence shown here is derived from an EMBL/GenBank/DDBJ whole genome shotgun (WGS) entry which is preliminary data.</text>
</comment>
<dbReference type="PANTHER" id="PTHR42057">
    <property type="entry name" value="F-BOX DOMAIN PROTEIN (AFU_ORTHOLOGUE AFUA_4G00200)"/>
    <property type="match status" value="1"/>
</dbReference>
<gene>
    <name evidence="1" type="ORF">EMPG_14596</name>
</gene>
<proteinExistence type="predicted"/>
<accession>A0A0H1BG26</accession>
<dbReference type="Gene3D" id="3.80.10.10">
    <property type="entry name" value="Ribonuclease Inhibitor"/>
    <property type="match status" value="1"/>
</dbReference>
<dbReference type="PANTHER" id="PTHR42057:SF2">
    <property type="entry name" value="F-BOX DOMAIN PROTEIN (AFU_ORTHOLOGUE AFUA_4G00200)-RELATED"/>
    <property type="match status" value="1"/>
</dbReference>
<evidence type="ECO:0008006" key="3">
    <source>
        <dbReference type="Google" id="ProtNLM"/>
    </source>
</evidence>
<evidence type="ECO:0000313" key="1">
    <source>
        <dbReference type="EMBL" id="KLJ09992.1"/>
    </source>
</evidence>
<evidence type="ECO:0000313" key="2">
    <source>
        <dbReference type="Proteomes" id="UP000053573"/>
    </source>
</evidence>
<name>A0A0H1BG26_9EURO</name>
<dbReference type="Proteomes" id="UP000053573">
    <property type="component" value="Unassembled WGS sequence"/>
</dbReference>
<sequence>MAEVIPQLPTELWARIAAFCDRKTLKSLCLTSRGCSRFAARELFREVRLTASDPSCARLEQIRAHERLKQYVNKINLGLRGWSPDFLDKYPSLVQDWQGEADEDPILPGRFIKLVESLKMFPNLRNVNVLFDPQCALEDDYNDVPQSIEFRSSTMRLLLSSLTSFPQPQLALGLQNYQNVNPQDTETASMLKQVLESLQSLRLGILNESCEGNGEYDLEYDQAHIFTRELPTVWLQPASATLRHLTLYGTLYFGFYPKLDLRDIHFPNLQSLALGNYAFVHDTQLDWILSHSPTLQKLYMDDCAILYEVGIYDRDRCYLSPTEMRRCAKESWQGRVKYRASYSKRWHDYFRAFEQRLPELRHFSFGSSPNWWDNGGIPFEMEAEIQMVLGVGSYLVFCDGYGPSPYMDRWIVSDNDDDDDADSIQYPECKEEDADALGALLRKTGQSADRERLLECYILASGV</sequence>
<dbReference type="OrthoDB" id="3140657at2759"/>
<dbReference type="InterPro" id="IPR032675">
    <property type="entry name" value="LRR_dom_sf"/>
</dbReference>
<organism evidence="1 2">
    <name type="scientific">Blastomyces silverae</name>
    <dbReference type="NCBI Taxonomy" id="2060906"/>
    <lineage>
        <taxon>Eukaryota</taxon>
        <taxon>Fungi</taxon>
        <taxon>Dikarya</taxon>
        <taxon>Ascomycota</taxon>
        <taxon>Pezizomycotina</taxon>
        <taxon>Eurotiomycetes</taxon>
        <taxon>Eurotiomycetidae</taxon>
        <taxon>Onygenales</taxon>
        <taxon>Ajellomycetaceae</taxon>
        <taxon>Blastomyces</taxon>
    </lineage>
</organism>
<dbReference type="AlphaFoldDB" id="A0A0H1BG26"/>
<protein>
    <recommendedName>
        <fullName evidence="3">F-box domain-containing protein</fullName>
    </recommendedName>
</protein>